<dbReference type="SUPFAM" id="SSF53067">
    <property type="entry name" value="Actin-like ATPase domain"/>
    <property type="match status" value="1"/>
</dbReference>
<accession>A0ABP8FBF6</accession>
<dbReference type="PANTHER" id="PTHR18964">
    <property type="entry name" value="ROK (REPRESSOR, ORF, KINASE) FAMILY"/>
    <property type="match status" value="1"/>
</dbReference>
<gene>
    <name evidence="2" type="ORF">GCM10023183_09450</name>
</gene>
<dbReference type="EMBL" id="BAABGX010000001">
    <property type="protein sequence ID" value="GAA4299802.1"/>
    <property type="molecule type" value="Genomic_DNA"/>
</dbReference>
<dbReference type="PROSITE" id="PS01125">
    <property type="entry name" value="ROK"/>
    <property type="match status" value="1"/>
</dbReference>
<dbReference type="Proteomes" id="UP001501844">
    <property type="component" value="Unassembled WGS sequence"/>
</dbReference>
<name>A0ABP8FBF6_9BACT</name>
<comment type="caution">
    <text evidence="2">The sequence shown here is derived from an EMBL/GenBank/DDBJ whole genome shotgun (WGS) entry which is preliminary data.</text>
</comment>
<dbReference type="InterPro" id="IPR043129">
    <property type="entry name" value="ATPase_NBD"/>
</dbReference>
<dbReference type="Pfam" id="PF00480">
    <property type="entry name" value="ROK"/>
    <property type="match status" value="1"/>
</dbReference>
<organism evidence="2 3">
    <name type="scientific">Nibribacter koreensis</name>
    <dbReference type="NCBI Taxonomy" id="1084519"/>
    <lineage>
        <taxon>Bacteria</taxon>
        <taxon>Pseudomonadati</taxon>
        <taxon>Bacteroidota</taxon>
        <taxon>Cytophagia</taxon>
        <taxon>Cytophagales</taxon>
        <taxon>Hymenobacteraceae</taxon>
        <taxon>Nibribacter</taxon>
    </lineage>
</organism>
<dbReference type="PANTHER" id="PTHR18964:SF149">
    <property type="entry name" value="BIFUNCTIONAL UDP-N-ACETYLGLUCOSAMINE 2-EPIMERASE_N-ACETYLMANNOSAMINE KINASE"/>
    <property type="match status" value="1"/>
</dbReference>
<dbReference type="InterPro" id="IPR049874">
    <property type="entry name" value="ROK_cs"/>
</dbReference>
<dbReference type="Gene3D" id="3.30.420.40">
    <property type="match status" value="2"/>
</dbReference>
<keyword evidence="3" id="KW-1185">Reference proteome</keyword>
<dbReference type="InterPro" id="IPR000600">
    <property type="entry name" value="ROK"/>
</dbReference>
<comment type="similarity">
    <text evidence="1">Belongs to the ROK (NagC/XylR) family.</text>
</comment>
<reference evidence="3" key="1">
    <citation type="journal article" date="2019" name="Int. J. Syst. Evol. Microbiol.">
        <title>The Global Catalogue of Microorganisms (GCM) 10K type strain sequencing project: providing services to taxonomists for standard genome sequencing and annotation.</title>
        <authorList>
            <consortium name="The Broad Institute Genomics Platform"/>
            <consortium name="The Broad Institute Genome Sequencing Center for Infectious Disease"/>
            <person name="Wu L."/>
            <person name="Ma J."/>
        </authorList>
    </citation>
    <scope>NUCLEOTIDE SEQUENCE [LARGE SCALE GENOMIC DNA]</scope>
    <source>
        <strain evidence="3">JCM 17917</strain>
    </source>
</reference>
<dbReference type="RefSeq" id="WP_345162858.1">
    <property type="nucleotide sequence ID" value="NZ_BAABGX010000001.1"/>
</dbReference>
<evidence type="ECO:0000256" key="1">
    <source>
        <dbReference type="ARBA" id="ARBA00006479"/>
    </source>
</evidence>
<evidence type="ECO:0000313" key="3">
    <source>
        <dbReference type="Proteomes" id="UP001501844"/>
    </source>
</evidence>
<proteinExistence type="inferred from homology"/>
<protein>
    <submittedName>
        <fullName evidence="2">ROK family protein</fullName>
    </submittedName>
</protein>
<evidence type="ECO:0000313" key="2">
    <source>
        <dbReference type="EMBL" id="GAA4299802.1"/>
    </source>
</evidence>
<sequence length="325" mass="35124">MKDVILGIDIGGTNTKFGFLDRDGISLAQGELSTNEGETVHDFLRILYQEVQTKFKKIEDEATLIGVGVGAPNANYYTGNIENAPNLKWHGIVPLVDLLKQYFKMPVFLTNDANAAAIGEMVYGGAKNMRNFVVITLGTGLGSGLVVNGQLVYGHDGNAGEIGHTLVNVNGRGRMCGCGRKGCLETYVSATGIKRTVYKLLADSIDYSELRGVSFNDLTAEMITQAAKRGDKIAIDAFEYTGKVLGMKLADTVAHLSPEAIFLFGGLVRAEEFLFDPVRYHMEKNLLHVFKNKVKILPSGLGLNNTAVMGAAALAWNEIERAATA</sequence>